<keyword evidence="3" id="KW-1185">Reference proteome</keyword>
<evidence type="ECO:0000259" key="1">
    <source>
        <dbReference type="Pfam" id="PF26154"/>
    </source>
</evidence>
<organism evidence="2 3">
    <name type="scientific">Tumebacillus permanentifrigoris</name>
    <dbReference type="NCBI Taxonomy" id="378543"/>
    <lineage>
        <taxon>Bacteria</taxon>
        <taxon>Bacillati</taxon>
        <taxon>Bacillota</taxon>
        <taxon>Bacilli</taxon>
        <taxon>Bacillales</taxon>
        <taxon>Alicyclobacillaceae</taxon>
        <taxon>Tumebacillus</taxon>
    </lineage>
</organism>
<feature type="domain" description="DUF8042" evidence="1">
    <location>
        <begin position="14"/>
        <end position="119"/>
    </location>
</feature>
<reference evidence="2 3" key="1">
    <citation type="submission" date="2018-05" db="EMBL/GenBank/DDBJ databases">
        <title>Genomic Encyclopedia of Type Strains, Phase IV (KMG-IV): sequencing the most valuable type-strain genomes for metagenomic binning, comparative biology and taxonomic classification.</title>
        <authorList>
            <person name="Goeker M."/>
        </authorList>
    </citation>
    <scope>NUCLEOTIDE SEQUENCE [LARGE SCALE GENOMIC DNA]</scope>
    <source>
        <strain evidence="2 3">DSM 18773</strain>
    </source>
</reference>
<dbReference type="RefSeq" id="WP_109685053.1">
    <property type="nucleotide sequence ID" value="NZ_QGGL01000001.1"/>
</dbReference>
<dbReference type="Proteomes" id="UP000245634">
    <property type="component" value="Unassembled WGS sequence"/>
</dbReference>
<dbReference type="Pfam" id="PF26154">
    <property type="entry name" value="DUF8042"/>
    <property type="match status" value="1"/>
</dbReference>
<gene>
    <name evidence="2" type="ORF">C7459_10141</name>
</gene>
<name>A0A316E053_9BACL</name>
<dbReference type="InterPro" id="IPR058355">
    <property type="entry name" value="DUF8042"/>
</dbReference>
<dbReference type="OrthoDB" id="1683192at2"/>
<proteinExistence type="predicted"/>
<evidence type="ECO:0000313" key="3">
    <source>
        <dbReference type="Proteomes" id="UP000245634"/>
    </source>
</evidence>
<dbReference type="EMBL" id="QGGL01000001">
    <property type="protein sequence ID" value="PWK16180.1"/>
    <property type="molecule type" value="Genomic_DNA"/>
</dbReference>
<evidence type="ECO:0000313" key="2">
    <source>
        <dbReference type="EMBL" id="PWK16180.1"/>
    </source>
</evidence>
<comment type="caution">
    <text evidence="2">The sequence shown here is derived from an EMBL/GenBank/DDBJ whole genome shotgun (WGS) entry which is preliminary data.</text>
</comment>
<sequence length="119" mass="13565">MNDVQVLVRETKESLADYLPNLIAACDQVAEKFQTGQEDWVELFQAVLEGINWVTGAVQGIRNVESTTLLGLELERVIELLQEVQAAMTNRDYVLFCDLLQYELKTLLQAYSDQVQQEL</sequence>
<protein>
    <recommendedName>
        <fullName evidence="1">DUF8042 domain-containing protein</fullName>
    </recommendedName>
</protein>
<dbReference type="AlphaFoldDB" id="A0A316E053"/>
<accession>A0A316E053</accession>